<reference evidence="2 3" key="1">
    <citation type="submission" date="2017-11" db="EMBL/GenBank/DDBJ databases">
        <title>Draft genome of actinobacteria isolated from guarana (Paullinia cupana (Mart.) Ducke.</title>
        <authorList>
            <person name="Siqueira K.A."/>
            <person name="Liotti R.G."/>
            <person name="Mendes T.A.O."/>
            <person name="Soares M.A."/>
        </authorList>
    </citation>
    <scope>NUCLEOTIDE SEQUENCE [LARGE SCALE GENOMIC DNA]</scope>
    <source>
        <strain evidence="2 3">193</strain>
    </source>
</reference>
<dbReference type="AlphaFoldDB" id="A0A3M0ICC0"/>
<dbReference type="EMBL" id="PENI01000063">
    <property type="protein sequence ID" value="RMB79496.1"/>
    <property type="molecule type" value="Genomic_DNA"/>
</dbReference>
<sequence>MVLRGMGDDDGHGNALPRPGTLLRDPGPVSVTPLDPLRPAMRAGNSYVIWSAAARRVQQVLDAGDGPEEVVFAPGTLFRVLEVRKGDGGGAPVQIFLRELTGPLGPQTNPAADRAALERLVQAVSQRSGPAPAGQWPERCTGLPFGAGP</sequence>
<organism evidence="2 3">
    <name type="scientific">Streptomyces shenzhenensis</name>
    <dbReference type="NCBI Taxonomy" id="943815"/>
    <lineage>
        <taxon>Bacteria</taxon>
        <taxon>Bacillati</taxon>
        <taxon>Actinomycetota</taxon>
        <taxon>Actinomycetes</taxon>
        <taxon>Kitasatosporales</taxon>
        <taxon>Streptomycetaceae</taxon>
        <taxon>Streptomyces</taxon>
    </lineage>
</organism>
<feature type="region of interest" description="Disordered" evidence="1">
    <location>
        <begin position="128"/>
        <end position="149"/>
    </location>
</feature>
<name>A0A3M0ICC0_9ACTN</name>
<feature type="compositionally biased region" description="Basic and acidic residues" evidence="1">
    <location>
        <begin position="1"/>
        <end position="12"/>
    </location>
</feature>
<evidence type="ECO:0000313" key="2">
    <source>
        <dbReference type="EMBL" id="RMB79496.1"/>
    </source>
</evidence>
<dbReference type="Proteomes" id="UP000270471">
    <property type="component" value="Unassembled WGS sequence"/>
</dbReference>
<feature type="region of interest" description="Disordered" evidence="1">
    <location>
        <begin position="1"/>
        <end position="37"/>
    </location>
</feature>
<protein>
    <submittedName>
        <fullName evidence="2">Uncharacterized protein</fullName>
    </submittedName>
</protein>
<dbReference type="Gene3D" id="3.90.176.10">
    <property type="entry name" value="Toxin ADP-ribosyltransferase, Chain A, domain 1"/>
    <property type="match status" value="1"/>
</dbReference>
<accession>A0A3M0ICC0</accession>
<proteinExistence type="predicted"/>
<comment type="caution">
    <text evidence="2">The sequence shown here is derived from an EMBL/GenBank/DDBJ whole genome shotgun (WGS) entry which is preliminary data.</text>
</comment>
<gene>
    <name evidence="2" type="ORF">CTZ28_45255</name>
</gene>
<evidence type="ECO:0000313" key="3">
    <source>
        <dbReference type="Proteomes" id="UP000270471"/>
    </source>
</evidence>
<keyword evidence="3" id="KW-1185">Reference proteome</keyword>
<evidence type="ECO:0000256" key="1">
    <source>
        <dbReference type="SAM" id="MobiDB-lite"/>
    </source>
</evidence>